<dbReference type="Proteomes" id="UP000092616">
    <property type="component" value="Unassembled WGS sequence"/>
</dbReference>
<feature type="compositionally biased region" description="Low complexity" evidence="1">
    <location>
        <begin position="132"/>
        <end position="164"/>
    </location>
</feature>
<dbReference type="RefSeq" id="WP_067335278.1">
    <property type="nucleotide sequence ID" value="NZ_LZNA01000017.1"/>
</dbReference>
<dbReference type="AlphaFoldDB" id="A0A1B8QJN4"/>
<comment type="caution">
    <text evidence="2">The sequence shown here is derived from an EMBL/GenBank/DDBJ whole genome shotgun (WGS) entry which is preliminary data.</text>
</comment>
<accession>A0A1B8QJN4</accession>
<proteinExistence type="predicted"/>
<feature type="region of interest" description="Disordered" evidence="1">
    <location>
        <begin position="125"/>
        <end position="202"/>
    </location>
</feature>
<sequence length="467" mass="49732">MPIGAADDSSIKKVLRIALVGIRSADQVMLKGYLRVILRLEADLEWVSANSPNIDLFVINDEFRHADSVVKLLHSKTDTAALYVDRDANGQGSIAGDTLVLPLKEVNELSGWLYAHIASLGGNPQAVPKTQPTVTPTNSAPPSSSSAQTTTQATAQPTGKAAQPRTLDEVLQSRAGAASASAQPTNPTPSVTAGTKASSPAPTYPSVAHITANTSQRRAFIQLICQLHDRRKAQDKIWVIQNLDGQAMVYFSPKHQKIYITPDHLAFTVSSDWQLATTATLPNEAKPYAQDMVQWLWQQALNHAELLAPVIDSLPTSTLSSWVKPQADNQRHDRLLLQAIWERQALSPTQAAQLANIDVATACSTWAGLLAAGVLQDHVYQALANQTLAHAEPSVQATHVAAPPAVATQPSSPTSAAAAPITPPTPTVSQSSSANQSDVQAASSVEADLPKGNMGGFLSRLRRKLGL</sequence>
<reference evidence="2 3" key="1">
    <citation type="submission" date="2016-06" db="EMBL/GenBank/DDBJ databases">
        <title>Draft genome of Moraxella atlantae CCUG 59586.</title>
        <authorList>
            <person name="Salva-Serra F."/>
            <person name="Engstrom-Jakobsson H."/>
            <person name="Thorell K."/>
            <person name="Gonzales-Siles L."/>
            <person name="Karlsson R."/>
            <person name="Boulund F."/>
            <person name="Engstrand L."/>
            <person name="Kristiansson E."/>
            <person name="Moore E."/>
        </authorList>
    </citation>
    <scope>NUCLEOTIDE SEQUENCE [LARGE SCALE GENOMIC DNA]</scope>
    <source>
        <strain evidence="2 3">CCUG 59586</strain>
    </source>
</reference>
<feature type="compositionally biased region" description="Polar residues" evidence="1">
    <location>
        <begin position="183"/>
        <end position="201"/>
    </location>
</feature>
<organism evidence="2 3">
    <name type="scientific">Faucicola atlantae</name>
    <dbReference type="NCBI Taxonomy" id="34059"/>
    <lineage>
        <taxon>Bacteria</taxon>
        <taxon>Pseudomonadati</taxon>
        <taxon>Pseudomonadota</taxon>
        <taxon>Gammaproteobacteria</taxon>
        <taxon>Moraxellales</taxon>
        <taxon>Moraxellaceae</taxon>
        <taxon>Faucicola</taxon>
    </lineage>
</organism>
<dbReference type="EMBL" id="LZNA01000017">
    <property type="protein sequence ID" value="OBX83680.1"/>
    <property type="molecule type" value="Genomic_DNA"/>
</dbReference>
<evidence type="ECO:0000313" key="2">
    <source>
        <dbReference type="EMBL" id="OBX83680.1"/>
    </source>
</evidence>
<gene>
    <name evidence="2" type="ORF">A9306_05325</name>
</gene>
<evidence type="ECO:0000256" key="1">
    <source>
        <dbReference type="SAM" id="MobiDB-lite"/>
    </source>
</evidence>
<feature type="compositionally biased region" description="Low complexity" evidence="1">
    <location>
        <begin position="399"/>
        <end position="420"/>
    </location>
</feature>
<feature type="region of interest" description="Disordered" evidence="1">
    <location>
        <begin position="399"/>
        <end position="446"/>
    </location>
</feature>
<feature type="compositionally biased region" description="Polar residues" evidence="1">
    <location>
        <begin position="434"/>
        <end position="443"/>
    </location>
</feature>
<feature type="compositionally biased region" description="Low complexity" evidence="1">
    <location>
        <begin position="173"/>
        <end position="182"/>
    </location>
</feature>
<keyword evidence="3" id="KW-1185">Reference proteome</keyword>
<name>A0A1B8QJN4_9GAMM</name>
<evidence type="ECO:0000313" key="3">
    <source>
        <dbReference type="Proteomes" id="UP000092616"/>
    </source>
</evidence>
<protein>
    <submittedName>
        <fullName evidence="2">Uncharacterized protein</fullName>
    </submittedName>
</protein>